<dbReference type="CDD" id="cd07989">
    <property type="entry name" value="LPLAT_AGPAT-like"/>
    <property type="match status" value="1"/>
</dbReference>
<evidence type="ECO:0000256" key="1">
    <source>
        <dbReference type="ARBA" id="ARBA00022679"/>
    </source>
</evidence>
<evidence type="ECO:0000313" key="5">
    <source>
        <dbReference type="Proteomes" id="UP000199589"/>
    </source>
</evidence>
<dbReference type="InterPro" id="IPR002123">
    <property type="entry name" value="Plipid/glycerol_acylTrfase"/>
</dbReference>
<evidence type="ECO:0000313" key="4">
    <source>
        <dbReference type="EMBL" id="SFJ86185.1"/>
    </source>
</evidence>
<feature type="domain" description="Phospholipid/glycerol acyltransferase" evidence="3">
    <location>
        <begin position="35"/>
        <end position="145"/>
    </location>
</feature>
<dbReference type="Proteomes" id="UP000199589">
    <property type="component" value="Unassembled WGS sequence"/>
</dbReference>
<evidence type="ECO:0000259" key="3">
    <source>
        <dbReference type="SMART" id="SM00563"/>
    </source>
</evidence>
<organism evidence="4 5">
    <name type="scientific">Marinilactibacillus piezotolerans</name>
    <dbReference type="NCBI Taxonomy" id="258723"/>
    <lineage>
        <taxon>Bacteria</taxon>
        <taxon>Bacillati</taxon>
        <taxon>Bacillota</taxon>
        <taxon>Bacilli</taxon>
        <taxon>Lactobacillales</taxon>
        <taxon>Carnobacteriaceae</taxon>
        <taxon>Marinilactibacillus</taxon>
    </lineage>
</organism>
<dbReference type="SMART" id="SM00563">
    <property type="entry name" value="PlsC"/>
    <property type="match status" value="1"/>
</dbReference>
<accession>A0A1I3UT88</accession>
<sequence length="196" mass="22727">MFFSFVRGFIRILIYIFNGKPKYINQEKLPKDETYVLIAPHRSLIDPVFIVLAASPRQFCFMAKKELFNNKIFGWFITKMNAFPVDRDNPKPSAIKKPIKILKENKLSLVIFPSGTRHSQELKGGAVTIARVSNRQIVPVVYEGAYTIKDIFKRKKATVKIGDPFYVERKIEGIEDVNQYYSDKIQTAFEELEQLK</sequence>
<dbReference type="PANTHER" id="PTHR10434">
    <property type="entry name" value="1-ACYL-SN-GLYCEROL-3-PHOSPHATE ACYLTRANSFERASE"/>
    <property type="match status" value="1"/>
</dbReference>
<dbReference type="PANTHER" id="PTHR10434:SF40">
    <property type="entry name" value="1-ACYL-SN-GLYCEROL-3-PHOSPHATE ACYLTRANSFERASE"/>
    <property type="match status" value="1"/>
</dbReference>
<dbReference type="RefSeq" id="WP_091895323.1">
    <property type="nucleotide sequence ID" value="NZ_FOSJ01000001.1"/>
</dbReference>
<protein>
    <submittedName>
        <fullName evidence="4">1-acyl-sn-glycerol-3-phosphate acyltransferase</fullName>
    </submittedName>
</protein>
<dbReference type="AlphaFoldDB" id="A0A1I3UT88"/>
<evidence type="ECO:0000256" key="2">
    <source>
        <dbReference type="ARBA" id="ARBA00023315"/>
    </source>
</evidence>
<dbReference type="GO" id="GO:0003841">
    <property type="term" value="F:1-acylglycerol-3-phosphate O-acyltransferase activity"/>
    <property type="evidence" value="ECO:0007669"/>
    <property type="project" value="TreeGrafter"/>
</dbReference>
<dbReference type="SUPFAM" id="SSF69593">
    <property type="entry name" value="Glycerol-3-phosphate (1)-acyltransferase"/>
    <property type="match status" value="1"/>
</dbReference>
<proteinExistence type="predicted"/>
<keyword evidence="1 4" id="KW-0808">Transferase</keyword>
<dbReference type="OrthoDB" id="9803035at2"/>
<name>A0A1I3UT88_9LACT</name>
<reference evidence="5" key="1">
    <citation type="submission" date="2016-10" db="EMBL/GenBank/DDBJ databases">
        <authorList>
            <person name="Varghese N."/>
            <person name="Submissions S."/>
        </authorList>
    </citation>
    <scope>NUCLEOTIDE SEQUENCE [LARGE SCALE GENOMIC DNA]</scope>
    <source>
        <strain evidence="5">DSM 16108</strain>
    </source>
</reference>
<keyword evidence="5" id="KW-1185">Reference proteome</keyword>
<dbReference type="Pfam" id="PF01553">
    <property type="entry name" value="Acyltransferase"/>
    <property type="match status" value="1"/>
</dbReference>
<gene>
    <name evidence="4" type="ORF">SAMN04488569_1001128</name>
</gene>
<dbReference type="EMBL" id="FOSJ01000001">
    <property type="protein sequence ID" value="SFJ86185.1"/>
    <property type="molecule type" value="Genomic_DNA"/>
</dbReference>
<dbReference type="GO" id="GO:0006654">
    <property type="term" value="P:phosphatidic acid biosynthetic process"/>
    <property type="evidence" value="ECO:0007669"/>
    <property type="project" value="TreeGrafter"/>
</dbReference>
<keyword evidence="2 4" id="KW-0012">Acyltransferase</keyword>
<dbReference type="STRING" id="258723.GCA_900169305_00313"/>